<gene>
    <name evidence="1" type="ORF">VCUG_01870</name>
</gene>
<sequence length="105" mass="12323">MYGLYALYVLENHGIRTILSNLSVKIAKSSVLHTSTEQNVPLECNYAVSFMASQFNRNALIIVYQNFQCIRIFPIDLMKHEIDELSNLRSIFLFYFNFQVHMRII</sequence>
<dbReference type="InParanoid" id="L2GSN1"/>
<name>L2GSN1_VAVCU</name>
<dbReference type="Proteomes" id="UP000011081">
    <property type="component" value="Unassembled WGS sequence"/>
</dbReference>
<dbReference type="VEuPathDB" id="MicrosporidiaDB:VCUG_01870"/>
<dbReference type="HOGENOM" id="CLU_2238652_0_0_1"/>
<evidence type="ECO:0000313" key="2">
    <source>
        <dbReference type="Proteomes" id="UP000011081"/>
    </source>
</evidence>
<dbReference type="AlphaFoldDB" id="L2GSN1"/>
<keyword evidence="2" id="KW-1185">Reference proteome</keyword>
<accession>L2GSN1</accession>
<organism evidence="1 2">
    <name type="scientific">Vavraia culicis (isolate floridensis)</name>
    <name type="common">Microsporidian parasite</name>
    <dbReference type="NCBI Taxonomy" id="948595"/>
    <lineage>
        <taxon>Eukaryota</taxon>
        <taxon>Fungi</taxon>
        <taxon>Fungi incertae sedis</taxon>
        <taxon>Microsporidia</taxon>
        <taxon>Pleistophoridae</taxon>
        <taxon>Vavraia</taxon>
    </lineage>
</organism>
<dbReference type="GeneID" id="19879739"/>
<reference evidence="2" key="1">
    <citation type="submission" date="2011-03" db="EMBL/GenBank/DDBJ databases">
        <title>The genome sequence of Vavraia culicis strain floridensis.</title>
        <authorList>
            <consortium name="The Broad Institute Genome Sequencing Platform"/>
            <person name="Cuomo C."/>
            <person name="Becnel J."/>
            <person name="Sanscrainte N."/>
            <person name="Young S.K."/>
            <person name="Zeng Q."/>
            <person name="Gargeya S."/>
            <person name="Fitzgerald M."/>
            <person name="Haas B."/>
            <person name="Abouelleil A."/>
            <person name="Alvarado L."/>
            <person name="Arachchi H.M."/>
            <person name="Berlin A."/>
            <person name="Chapman S.B."/>
            <person name="Gearin G."/>
            <person name="Goldberg J."/>
            <person name="Griggs A."/>
            <person name="Gujja S."/>
            <person name="Hansen M."/>
            <person name="Heiman D."/>
            <person name="Howarth C."/>
            <person name="Larimer J."/>
            <person name="Lui A."/>
            <person name="MacDonald P.J.P."/>
            <person name="McCowen C."/>
            <person name="Montmayeur A."/>
            <person name="Murphy C."/>
            <person name="Neiman D."/>
            <person name="Pearson M."/>
            <person name="Priest M."/>
            <person name="Roberts A."/>
            <person name="Saif S."/>
            <person name="Shea T."/>
            <person name="Sisk P."/>
            <person name="Stolte C."/>
            <person name="Sykes S."/>
            <person name="Wortman J."/>
            <person name="Nusbaum C."/>
            <person name="Birren B."/>
        </authorList>
    </citation>
    <scope>NUCLEOTIDE SEQUENCE [LARGE SCALE GENOMIC DNA]</scope>
    <source>
        <strain evidence="2">floridensis</strain>
    </source>
</reference>
<dbReference type="RefSeq" id="XP_008074882.1">
    <property type="nucleotide sequence ID" value="XM_008076691.1"/>
</dbReference>
<protein>
    <submittedName>
        <fullName evidence="1">Uncharacterized protein</fullName>
    </submittedName>
</protein>
<evidence type="ECO:0000313" key="1">
    <source>
        <dbReference type="EMBL" id="ELA46644.1"/>
    </source>
</evidence>
<dbReference type="EMBL" id="GL877437">
    <property type="protein sequence ID" value="ELA46644.1"/>
    <property type="molecule type" value="Genomic_DNA"/>
</dbReference>
<proteinExistence type="predicted"/>